<evidence type="ECO:0000256" key="1">
    <source>
        <dbReference type="SAM" id="Phobius"/>
    </source>
</evidence>
<keyword evidence="1" id="KW-0812">Transmembrane</keyword>
<sequence length="74" mass="8615">RKSAKDSFVAFGIDKSNIFDTKRYDKYEVIGGKDVAVPFTFLECFLLKVSVIYLNWNAMSFKISQWMIPLHAFQ</sequence>
<keyword evidence="1" id="KW-0472">Membrane</keyword>
<organism evidence="2 3">
    <name type="scientific">Dinothrombium tinctorium</name>
    <dbReference type="NCBI Taxonomy" id="1965070"/>
    <lineage>
        <taxon>Eukaryota</taxon>
        <taxon>Metazoa</taxon>
        <taxon>Ecdysozoa</taxon>
        <taxon>Arthropoda</taxon>
        <taxon>Chelicerata</taxon>
        <taxon>Arachnida</taxon>
        <taxon>Acari</taxon>
        <taxon>Acariformes</taxon>
        <taxon>Trombidiformes</taxon>
        <taxon>Prostigmata</taxon>
        <taxon>Anystina</taxon>
        <taxon>Parasitengona</taxon>
        <taxon>Trombidioidea</taxon>
        <taxon>Trombidiidae</taxon>
        <taxon>Dinothrombium</taxon>
    </lineage>
</organism>
<proteinExistence type="predicted"/>
<protein>
    <submittedName>
        <fullName evidence="2">Uncharacterized protein</fullName>
    </submittedName>
</protein>
<feature type="transmembrane region" description="Helical" evidence="1">
    <location>
        <begin position="35"/>
        <end position="56"/>
    </location>
</feature>
<keyword evidence="1" id="KW-1133">Transmembrane helix</keyword>
<accession>A0A3S3NA21</accession>
<keyword evidence="3" id="KW-1185">Reference proteome</keyword>
<reference evidence="2 3" key="1">
    <citation type="journal article" date="2018" name="Gigascience">
        <title>Genomes of trombidid mites reveal novel predicted allergens and laterally-transferred genes associated with secondary metabolism.</title>
        <authorList>
            <person name="Dong X."/>
            <person name="Chaisiri K."/>
            <person name="Xia D."/>
            <person name="Armstrong S.D."/>
            <person name="Fang Y."/>
            <person name="Donnelly M.J."/>
            <person name="Kadowaki T."/>
            <person name="McGarry J.W."/>
            <person name="Darby A.C."/>
            <person name="Makepeace B.L."/>
        </authorList>
    </citation>
    <scope>NUCLEOTIDE SEQUENCE [LARGE SCALE GENOMIC DNA]</scope>
    <source>
        <strain evidence="2">UoL-WK</strain>
    </source>
</reference>
<dbReference type="OrthoDB" id="5418055at2759"/>
<feature type="non-terminal residue" evidence="2">
    <location>
        <position position="74"/>
    </location>
</feature>
<evidence type="ECO:0000313" key="3">
    <source>
        <dbReference type="Proteomes" id="UP000285301"/>
    </source>
</evidence>
<dbReference type="EMBL" id="NCKU01020219">
    <property type="protein sequence ID" value="RWR98633.1"/>
    <property type="molecule type" value="Genomic_DNA"/>
</dbReference>
<feature type="non-terminal residue" evidence="2">
    <location>
        <position position="1"/>
    </location>
</feature>
<dbReference type="Proteomes" id="UP000285301">
    <property type="component" value="Unassembled WGS sequence"/>
</dbReference>
<name>A0A3S3NA21_9ACAR</name>
<gene>
    <name evidence="2" type="ORF">B4U79_02599</name>
</gene>
<comment type="caution">
    <text evidence="2">The sequence shown here is derived from an EMBL/GenBank/DDBJ whole genome shotgun (WGS) entry which is preliminary data.</text>
</comment>
<evidence type="ECO:0000313" key="2">
    <source>
        <dbReference type="EMBL" id="RWR98633.1"/>
    </source>
</evidence>
<dbReference type="AlphaFoldDB" id="A0A3S3NA21"/>